<dbReference type="Gene3D" id="2.40.50.140">
    <property type="entry name" value="Nucleic acid-binding proteins"/>
    <property type="match status" value="1"/>
</dbReference>
<evidence type="ECO:0000256" key="1">
    <source>
        <dbReference type="ARBA" id="ARBA00004141"/>
    </source>
</evidence>
<dbReference type="Proteomes" id="UP000245086">
    <property type="component" value="Unassembled WGS sequence"/>
</dbReference>
<keyword evidence="3 5" id="KW-1133">Transmembrane helix</keyword>
<evidence type="ECO:0000256" key="3">
    <source>
        <dbReference type="ARBA" id="ARBA00022989"/>
    </source>
</evidence>
<protein>
    <submittedName>
        <fullName evidence="7">Inner membrane protein YbbJ</fullName>
    </submittedName>
</protein>
<feature type="transmembrane region" description="Helical" evidence="5">
    <location>
        <begin position="6"/>
        <end position="26"/>
    </location>
</feature>
<evidence type="ECO:0000256" key="2">
    <source>
        <dbReference type="ARBA" id="ARBA00022692"/>
    </source>
</evidence>
<evidence type="ECO:0000256" key="4">
    <source>
        <dbReference type="ARBA" id="ARBA00023136"/>
    </source>
</evidence>
<evidence type="ECO:0000256" key="5">
    <source>
        <dbReference type="SAM" id="Phobius"/>
    </source>
</evidence>
<gene>
    <name evidence="7" type="primary">ybbJ</name>
    <name evidence="7" type="ORF">PbB2_00669</name>
</gene>
<keyword evidence="2 5" id="KW-0812">Transmembrane</keyword>
<keyword evidence="4 5" id="KW-0472">Membrane</keyword>
<evidence type="ECO:0000313" key="7">
    <source>
        <dbReference type="EMBL" id="GBF57011.1"/>
    </source>
</evidence>
<dbReference type="InterPro" id="IPR002810">
    <property type="entry name" value="NfeD-like_C"/>
</dbReference>
<sequence length="155" mass="15814">MDGLFTSGSGLGALSWLAIGAVLLAAELLTGTAYLLWIATAAALTAAIAFVLPEASLPLQLVAFSLFALATTVAGRRFFKPDDTPSADPGLNSPLQRQIGQQAIAVEAFVAGQGRVKLGDTEWRAQADGDHNPDAGSVLVVTGVEGAVLQVRAAG</sequence>
<comment type="subcellular location">
    <subcellularLocation>
        <location evidence="1">Membrane</location>
        <topology evidence="1">Multi-pass membrane protein</topology>
    </subcellularLocation>
</comment>
<dbReference type="PANTHER" id="PTHR33507">
    <property type="entry name" value="INNER MEMBRANE PROTEIN YBBJ"/>
    <property type="match status" value="1"/>
</dbReference>
<dbReference type="InterPro" id="IPR052165">
    <property type="entry name" value="Membrane_assoc_protease"/>
</dbReference>
<dbReference type="EMBL" id="BFBR01000002">
    <property type="protein sequence ID" value="GBF57011.1"/>
    <property type="molecule type" value="Genomic_DNA"/>
</dbReference>
<feature type="transmembrane region" description="Helical" evidence="5">
    <location>
        <begin position="57"/>
        <end position="75"/>
    </location>
</feature>
<evidence type="ECO:0000259" key="6">
    <source>
        <dbReference type="Pfam" id="PF01957"/>
    </source>
</evidence>
<reference evidence="7 8" key="1">
    <citation type="journal article" date="2018" name="Genome Announc.">
        <title>Draft Genome Sequence of "Candidatus Phycosocius bacilliformis," an Alphaproteobacterial Ectosymbiont of the Hydrocarbon-Producing Green Alga Botryococcus braunii.</title>
        <authorList>
            <person name="Tanabe Y."/>
            <person name="Yamaguchi H."/>
            <person name="Watanabe M.M."/>
        </authorList>
    </citation>
    <scope>NUCLEOTIDE SEQUENCE [LARGE SCALE GENOMIC DNA]</scope>
    <source>
        <strain evidence="7 8">BOTRYCO-2</strain>
    </source>
</reference>
<dbReference type="AlphaFoldDB" id="A0A2P2E7H6"/>
<dbReference type="Pfam" id="PF01957">
    <property type="entry name" value="NfeD"/>
    <property type="match status" value="1"/>
</dbReference>
<feature type="transmembrane region" description="Helical" evidence="5">
    <location>
        <begin position="33"/>
        <end position="51"/>
    </location>
</feature>
<comment type="caution">
    <text evidence="7">The sequence shown here is derived from an EMBL/GenBank/DDBJ whole genome shotgun (WGS) entry which is preliminary data.</text>
</comment>
<evidence type="ECO:0000313" key="8">
    <source>
        <dbReference type="Proteomes" id="UP000245086"/>
    </source>
</evidence>
<proteinExistence type="predicted"/>
<keyword evidence="8" id="KW-1185">Reference proteome</keyword>
<dbReference type="GO" id="GO:0005886">
    <property type="term" value="C:plasma membrane"/>
    <property type="evidence" value="ECO:0007669"/>
    <property type="project" value="TreeGrafter"/>
</dbReference>
<organism evidence="7 8">
    <name type="scientific">Candidatus Phycosocius bacilliformis</name>
    <dbReference type="NCBI Taxonomy" id="1445552"/>
    <lineage>
        <taxon>Bacteria</taxon>
        <taxon>Pseudomonadati</taxon>
        <taxon>Pseudomonadota</taxon>
        <taxon>Alphaproteobacteria</taxon>
        <taxon>Caulobacterales</taxon>
        <taxon>Caulobacterales incertae sedis</taxon>
        <taxon>Candidatus Phycosocius</taxon>
    </lineage>
</organism>
<accession>A0A2P2E7H6</accession>
<name>A0A2P2E7H6_9PROT</name>
<dbReference type="InterPro" id="IPR012340">
    <property type="entry name" value="NA-bd_OB-fold"/>
</dbReference>
<feature type="domain" description="NfeD-like C-terminal" evidence="6">
    <location>
        <begin position="97"/>
        <end position="152"/>
    </location>
</feature>
<dbReference type="PANTHER" id="PTHR33507:SF3">
    <property type="entry name" value="INNER MEMBRANE PROTEIN YBBJ"/>
    <property type="match status" value="1"/>
</dbReference>